<dbReference type="InterPro" id="IPR046370">
    <property type="entry name" value="MAML_N_sf"/>
</dbReference>
<dbReference type="GO" id="GO:0007221">
    <property type="term" value="P:positive regulation of transcription of Notch receptor target"/>
    <property type="evidence" value="ECO:0007669"/>
    <property type="project" value="InterPro"/>
</dbReference>
<dbReference type="GeneTree" id="ENSGT00950000183201"/>
<feature type="compositionally biased region" description="Polar residues" evidence="8">
    <location>
        <begin position="816"/>
        <end position="844"/>
    </location>
</feature>
<evidence type="ECO:0000256" key="2">
    <source>
        <dbReference type="ARBA" id="ARBA00008081"/>
    </source>
</evidence>
<comment type="subcellular location">
    <subcellularLocation>
        <location evidence="1">Nucleus speckle</location>
    </subcellularLocation>
</comment>
<feature type="compositionally biased region" description="Basic and acidic residues" evidence="8">
    <location>
        <begin position="771"/>
        <end position="781"/>
    </location>
</feature>
<dbReference type="InterPro" id="IPR046369">
    <property type="entry name" value="MAML1-3"/>
</dbReference>
<dbReference type="AlphaFoldDB" id="A0A096MBT1"/>
<dbReference type="OMA" id="NCMITHY"/>
<evidence type="ECO:0000256" key="4">
    <source>
        <dbReference type="ARBA" id="ARBA00023015"/>
    </source>
</evidence>
<keyword evidence="11" id="KW-1185">Reference proteome</keyword>
<dbReference type="PANTHER" id="PTHR15692:SF9">
    <property type="entry name" value="MASTERMIND-LIKE PROTEIN 2"/>
    <property type="match status" value="1"/>
</dbReference>
<dbReference type="Gene3D" id="6.10.250.970">
    <property type="match status" value="1"/>
</dbReference>
<dbReference type="Proteomes" id="UP000028760">
    <property type="component" value="Unassembled WGS sequence"/>
</dbReference>
<dbReference type="Pfam" id="PF09596">
    <property type="entry name" value="MamL-1"/>
    <property type="match status" value="1"/>
</dbReference>
<reference evidence="11" key="1">
    <citation type="submission" date="2013-10" db="EMBL/GenBank/DDBJ databases">
        <authorList>
            <person name="Schartl M."/>
            <person name="Warren W."/>
        </authorList>
    </citation>
    <scope>NUCLEOTIDE SEQUENCE [LARGE SCALE GENOMIC DNA]</scope>
    <source>
        <strain evidence="11">female</strain>
    </source>
</reference>
<sequence>MGEATPAQSAAGAAAGTFVPMLGVGLGAMPGGVVGNGPMVATSRGGSADPQLHNAIVERLRARIEQFRRHHSTCENRYQRGQAESSDREHENTLHLLNIVQQGPGNRKSKGSRGSNQQPPDYSRANDIFSSLAPTFQPLPTLFPMIPLPFQPPTPPCLESCSRCTSNRASNHFEISREDFRCCNSIDHKVLKFELLSITHYLQLQGSLRRKMEGNTTGLKQNGLSCGFSGSDFKRVRLDAGGLGHGSCNHNLTHPLQGSSTAGLQRKNYMMPHGIGSDMFNMTLKEMKKEPQEIQSCGHSNSEMIFDFKDEGSGQIDPELQELFDELTKSVPPLNDLEFEKILKQDDTFGLDLGRPNSAGAAATLCSPVDKVIKTEHSQDFGQGHNGSPQLRPASAGPSFTLNSTASTNTSQKGNAQSGHSRAMPCWPEISHAQQLKQMAANQQQPGALLHHQHQTQHVGMTGWTATMCPQPTTSSFAKAKVSNQATLNQQKMGSHNKGISNCLFKHERSQFQAHVALQPQSFSFHQTNSMTKTEQHQQSPSPSQNQAHSALHFQNQQISTSGGVCLQPKSVSAGLPFRMSQQQQVRPLVGYYFLFEIIKFFKEKSVSIDRNNRSIRDKKLEIQLKLINETLGNIIQKYQLENYVLNRNTRFLKSMLISIHSVCGRGSFILTRNRVIALTHCQNGKVKRTERGIQVMRVDLYKSGNGYKISPSSEKAVPAGPRMPTSGSLGVLSAQSQPQPSAPSNQQKGPARGPPMQRQVNLQQHPISNTDKDNTHDQFSRHLTRPPPDYKQSRSLVGIQQANIFPDFYVSLGQNPAQSPNNGPDNNLQSISCQLSSGPTSKMSPLPSDRRFGIRPDCHPSSCIGQFQQQNSHGRIGLSQSKPRFLAPGTQGKSFGMNNVTGVQHQRATADLHSSRVPVQNLGGSMTNVSLGWGSANKQVAAGLRRLPNPLQLQGVQDLPNHPYQQRHVGPPNQVAPDAGMPTLGDAGQARPSQAMMGCPSPLGNLSQASPEQRVPAASFPDASPGSSSYQNNRSNRLTFDFLPEGDNTVPGINADSDFIDSLLKSGSGNDDWMKDINLDEILGSHS</sequence>
<feature type="compositionally biased region" description="Low complexity" evidence="8">
    <location>
        <begin position="734"/>
        <end position="748"/>
    </location>
</feature>
<dbReference type="PANTHER" id="PTHR15692">
    <property type="entry name" value="MASTERMIND-LIKE"/>
    <property type="match status" value="1"/>
</dbReference>
<dbReference type="STRING" id="48698.ENSPFOP00000028872"/>
<keyword evidence="4" id="KW-0805">Transcription regulation</keyword>
<evidence type="ECO:0000256" key="7">
    <source>
        <dbReference type="ARBA" id="ARBA00023242"/>
    </source>
</evidence>
<feature type="region of interest" description="Disordered" evidence="8">
    <location>
        <begin position="969"/>
        <end position="1034"/>
    </location>
</feature>
<evidence type="ECO:0000256" key="8">
    <source>
        <dbReference type="SAM" id="MobiDB-lite"/>
    </source>
</evidence>
<reference evidence="10" key="3">
    <citation type="submission" date="2025-09" db="UniProtKB">
        <authorList>
            <consortium name="Ensembl"/>
        </authorList>
    </citation>
    <scope>IDENTIFICATION</scope>
</reference>
<dbReference type="InterPro" id="IPR019082">
    <property type="entry name" value="Mastermind-like_N"/>
</dbReference>
<dbReference type="Ensembl" id="ENSPFOT00000024052.1">
    <property type="protein sequence ID" value="ENSPFOP00000028872.1"/>
    <property type="gene ID" value="ENSPFOG00000023598.1"/>
</dbReference>
<dbReference type="EMBL" id="AYCK01023879">
    <property type="status" value="NOT_ANNOTATED_CDS"/>
    <property type="molecule type" value="Genomic_DNA"/>
</dbReference>
<evidence type="ECO:0000259" key="9">
    <source>
        <dbReference type="SMART" id="SM01275"/>
    </source>
</evidence>
<feature type="compositionally biased region" description="Polar residues" evidence="8">
    <location>
        <begin position="398"/>
        <end position="420"/>
    </location>
</feature>
<evidence type="ECO:0000256" key="1">
    <source>
        <dbReference type="ARBA" id="ARBA00004324"/>
    </source>
</evidence>
<feature type="region of interest" description="Disordered" evidence="8">
    <location>
        <begin position="102"/>
        <end position="126"/>
    </location>
</feature>
<keyword evidence="5" id="KW-0010">Activator</keyword>
<dbReference type="GO" id="GO:0016607">
    <property type="term" value="C:nuclear speck"/>
    <property type="evidence" value="ECO:0007669"/>
    <property type="project" value="UniProtKB-SubCell"/>
</dbReference>
<evidence type="ECO:0000313" key="10">
    <source>
        <dbReference type="Ensembl" id="ENSPFOP00000028872.1"/>
    </source>
</evidence>
<evidence type="ECO:0000313" key="11">
    <source>
        <dbReference type="Proteomes" id="UP000028760"/>
    </source>
</evidence>
<protein>
    <recommendedName>
        <fullName evidence="9">Neurogenic mastermind-like N-terminal domain-containing protein</fullName>
    </recommendedName>
</protein>
<evidence type="ECO:0000256" key="5">
    <source>
        <dbReference type="ARBA" id="ARBA00023159"/>
    </source>
</evidence>
<feature type="compositionally biased region" description="Low complexity" evidence="8">
    <location>
        <begin position="537"/>
        <end position="550"/>
    </location>
</feature>
<feature type="region of interest" description="Disordered" evidence="8">
    <location>
        <begin position="528"/>
        <end position="550"/>
    </location>
</feature>
<reference evidence="10" key="2">
    <citation type="submission" date="2025-08" db="UniProtKB">
        <authorList>
            <consortium name="Ensembl"/>
        </authorList>
    </citation>
    <scope>IDENTIFICATION</scope>
</reference>
<accession>A0A096MBT1</accession>
<feature type="region of interest" description="Disordered" evidence="8">
    <location>
        <begin position="379"/>
        <end position="424"/>
    </location>
</feature>
<comment type="similarity">
    <text evidence="2">Belongs to the mastermind family.</text>
</comment>
<dbReference type="eggNOG" id="ENOG502QVWD">
    <property type="taxonomic scope" value="Eukaryota"/>
</dbReference>
<feature type="domain" description="Neurogenic mastermind-like N-terminal" evidence="9">
    <location>
        <begin position="50"/>
        <end position="110"/>
    </location>
</feature>
<keyword evidence="6" id="KW-0804">Transcription</keyword>
<proteinExistence type="inferred from homology"/>
<evidence type="ECO:0000256" key="6">
    <source>
        <dbReference type="ARBA" id="ARBA00023163"/>
    </source>
</evidence>
<evidence type="ECO:0000256" key="3">
    <source>
        <dbReference type="ARBA" id="ARBA00022976"/>
    </source>
</evidence>
<organism evidence="10 11">
    <name type="scientific">Poecilia formosa</name>
    <name type="common">Amazon molly</name>
    <name type="synonym">Limia formosa</name>
    <dbReference type="NCBI Taxonomy" id="48698"/>
    <lineage>
        <taxon>Eukaryota</taxon>
        <taxon>Metazoa</taxon>
        <taxon>Chordata</taxon>
        <taxon>Craniata</taxon>
        <taxon>Vertebrata</taxon>
        <taxon>Euteleostomi</taxon>
        <taxon>Actinopterygii</taxon>
        <taxon>Neopterygii</taxon>
        <taxon>Teleostei</taxon>
        <taxon>Neoteleostei</taxon>
        <taxon>Acanthomorphata</taxon>
        <taxon>Ovalentaria</taxon>
        <taxon>Atherinomorphae</taxon>
        <taxon>Cyprinodontiformes</taxon>
        <taxon>Poeciliidae</taxon>
        <taxon>Poeciliinae</taxon>
        <taxon>Poecilia</taxon>
    </lineage>
</organism>
<feature type="compositionally biased region" description="Polar residues" evidence="8">
    <location>
        <begin position="759"/>
        <end position="770"/>
    </location>
</feature>
<keyword evidence="3" id="KW-0914">Notch signaling pathway</keyword>
<dbReference type="SMART" id="SM01275">
    <property type="entry name" value="MamL-1"/>
    <property type="match status" value="1"/>
</dbReference>
<dbReference type="GO" id="GO:0003713">
    <property type="term" value="F:transcription coactivator activity"/>
    <property type="evidence" value="ECO:0007669"/>
    <property type="project" value="InterPro"/>
</dbReference>
<keyword evidence="7" id="KW-0539">Nucleus</keyword>
<feature type="region of interest" description="Disordered" evidence="8">
    <location>
        <begin position="708"/>
        <end position="794"/>
    </location>
</feature>
<feature type="region of interest" description="Disordered" evidence="8">
    <location>
        <begin position="816"/>
        <end position="848"/>
    </location>
</feature>
<name>A0A096MBT1_POEFO</name>